<dbReference type="InterPro" id="IPR011604">
    <property type="entry name" value="PDDEXK-like_dom_sf"/>
</dbReference>
<keyword evidence="9 13" id="KW-0408">Iron</keyword>
<keyword evidence="6 13" id="KW-0479">Metal-binding</keyword>
<feature type="domain" description="DUF83" evidence="14">
    <location>
        <begin position="27"/>
        <end position="202"/>
    </location>
</feature>
<dbReference type="InterPro" id="IPR051827">
    <property type="entry name" value="Cas4_exonuclease"/>
</dbReference>
<dbReference type="GO" id="GO:0046872">
    <property type="term" value="F:metal ion binding"/>
    <property type="evidence" value="ECO:0007669"/>
    <property type="project" value="UniProtKB-KW"/>
</dbReference>
<evidence type="ECO:0000256" key="6">
    <source>
        <dbReference type="ARBA" id="ARBA00022723"/>
    </source>
</evidence>
<evidence type="ECO:0000256" key="4">
    <source>
        <dbReference type="ARBA" id="ARBA00020049"/>
    </source>
</evidence>
<evidence type="ECO:0000256" key="8">
    <source>
        <dbReference type="ARBA" id="ARBA00022839"/>
    </source>
</evidence>
<dbReference type="InterPro" id="IPR022765">
    <property type="entry name" value="Dna2/Cas4_DUF83"/>
</dbReference>
<evidence type="ECO:0000256" key="10">
    <source>
        <dbReference type="ARBA" id="ARBA00023014"/>
    </source>
</evidence>
<keyword evidence="8 13" id="KW-0269">Exonuclease</keyword>
<dbReference type="InterPro" id="IPR013343">
    <property type="entry name" value="CRISPR-assoc_prot_Cas4"/>
</dbReference>
<comment type="cofactor">
    <cofactor evidence="1">
        <name>[4Fe-4S] cluster</name>
        <dbReference type="ChEBI" id="CHEBI:49883"/>
    </cofactor>
</comment>
<keyword evidence="16" id="KW-1185">Reference proteome</keyword>
<evidence type="ECO:0000256" key="13">
    <source>
        <dbReference type="RuleBase" id="RU365022"/>
    </source>
</evidence>
<comment type="similarity">
    <text evidence="2 13">Belongs to the CRISPR-associated exonuclease Cas4 family.</text>
</comment>
<evidence type="ECO:0000256" key="2">
    <source>
        <dbReference type="ARBA" id="ARBA00009189"/>
    </source>
</evidence>
<evidence type="ECO:0000259" key="14">
    <source>
        <dbReference type="Pfam" id="PF01930"/>
    </source>
</evidence>
<accession>A0A1A7NX62</accession>
<keyword evidence="5 13" id="KW-0540">Nuclease</keyword>
<evidence type="ECO:0000256" key="12">
    <source>
        <dbReference type="ARBA" id="ARBA00023211"/>
    </source>
</evidence>
<dbReference type="PANTHER" id="PTHR36531">
    <property type="entry name" value="CRISPR-ASSOCIATED EXONUCLEASE CAS4"/>
    <property type="match status" value="1"/>
</dbReference>
<dbReference type="EMBL" id="JTJM01000007">
    <property type="protein sequence ID" value="OBW93584.1"/>
    <property type="molecule type" value="Genomic_DNA"/>
</dbReference>
<name>A0A1A7NX62_9PAST</name>
<evidence type="ECO:0000256" key="7">
    <source>
        <dbReference type="ARBA" id="ARBA00022801"/>
    </source>
</evidence>
<dbReference type="NCBIfam" id="TIGR00372">
    <property type="entry name" value="cas4"/>
    <property type="match status" value="1"/>
</dbReference>
<dbReference type="GO" id="GO:0051536">
    <property type="term" value="F:iron-sulfur cluster binding"/>
    <property type="evidence" value="ECO:0007669"/>
    <property type="project" value="UniProtKB-KW"/>
</dbReference>
<dbReference type="GO" id="GO:0051607">
    <property type="term" value="P:defense response to virus"/>
    <property type="evidence" value="ECO:0007669"/>
    <property type="project" value="UniProtKB-KW"/>
</dbReference>
<gene>
    <name evidence="15" type="ORF">QV01_01395</name>
</gene>
<dbReference type="PATRIC" id="fig|505345.7.peg.282"/>
<comment type="cofactor">
    <cofactor evidence="13">
        <name>Mg(2+)</name>
        <dbReference type="ChEBI" id="CHEBI:18420"/>
    </cofactor>
    <cofactor evidence="13">
        <name>Mn(2+)</name>
        <dbReference type="ChEBI" id="CHEBI:29035"/>
    </cofactor>
    <text evidence="13">Mg(2+) or Mn(2+) required for ssDNA cleavage activity.</text>
</comment>
<dbReference type="EC" id="3.1.12.1" evidence="3 13"/>
<keyword evidence="10 13" id="KW-0411">Iron-sulfur</keyword>
<evidence type="ECO:0000256" key="9">
    <source>
        <dbReference type="ARBA" id="ARBA00023004"/>
    </source>
</evidence>
<comment type="caution">
    <text evidence="15">The sequence shown here is derived from an EMBL/GenBank/DDBJ whole genome shotgun (WGS) entry which is preliminary data.</text>
</comment>
<sequence>MKLKLTNLTYLSHSIVRLVNMRTISLSALQHYAFCPRQCALIHNEQVWAENYLTAQGAILHERVDSGVTETRKNIRYERSVHVSSEKLDLAGILDMLEHNLQTGTLKPIEYKRGKPKPTLIDEIQLCAQALCLEEMLNQKIDEGALWYQQTRHRIPILFTNQLRTKTLTIIEQVHRLLESGKTPLPTYSKQCKACSLFEFCQPQLFNNDKSISYVANLFTVQDNLEQLMDDA</sequence>
<evidence type="ECO:0000256" key="5">
    <source>
        <dbReference type="ARBA" id="ARBA00022722"/>
    </source>
</evidence>
<evidence type="ECO:0000313" key="16">
    <source>
        <dbReference type="Proteomes" id="UP000243558"/>
    </source>
</evidence>
<dbReference type="Proteomes" id="UP000243558">
    <property type="component" value="Unassembled WGS sequence"/>
</dbReference>
<comment type="cofactor">
    <cofactor evidence="13">
        <name>iron-sulfur cluster</name>
        <dbReference type="ChEBI" id="CHEBI:30408"/>
    </cofactor>
</comment>
<evidence type="ECO:0000256" key="11">
    <source>
        <dbReference type="ARBA" id="ARBA00023118"/>
    </source>
</evidence>
<dbReference type="CDD" id="cd09637">
    <property type="entry name" value="Cas4_I-A_I-B_I-C_I-D_II-B"/>
    <property type="match status" value="1"/>
</dbReference>
<dbReference type="AlphaFoldDB" id="A0A1A7NX62"/>
<reference evidence="15 16" key="1">
    <citation type="submission" date="2014-11" db="EMBL/GenBank/DDBJ databases">
        <title>Pan-genome of Gallibacterium spp.</title>
        <authorList>
            <person name="Kudirkiene E."/>
            <person name="Bojesen A.M."/>
        </authorList>
    </citation>
    <scope>NUCLEOTIDE SEQUENCE [LARGE SCALE GENOMIC DNA]</scope>
    <source>
        <strain evidence="15 16">F151</strain>
    </source>
</reference>
<dbReference type="Pfam" id="PF01930">
    <property type="entry name" value="Cas_Cas4"/>
    <property type="match status" value="1"/>
</dbReference>
<dbReference type="PANTHER" id="PTHR36531:SF6">
    <property type="entry name" value="DNA REPLICATION ATP-DEPENDENT HELICASE_NUCLEASE DNA2"/>
    <property type="match status" value="1"/>
</dbReference>
<dbReference type="Gene3D" id="3.90.320.10">
    <property type="match status" value="1"/>
</dbReference>
<comment type="function">
    <text evidence="13">CRISPR (clustered regularly interspaced short palindromic repeat) is an adaptive immune system that provides protection against mobile genetic elements (viruses, transposable elements and conjugative plasmids). CRISPR clusters contain sequences complementary to antecedent mobile elements and target invading nucleic acids. CRISPR clusters are transcribed and processed into CRISPR RNA (crRNA).</text>
</comment>
<keyword evidence="11 13" id="KW-0051">Antiviral defense</keyword>
<evidence type="ECO:0000256" key="1">
    <source>
        <dbReference type="ARBA" id="ARBA00001966"/>
    </source>
</evidence>
<evidence type="ECO:0000313" key="15">
    <source>
        <dbReference type="EMBL" id="OBW93584.1"/>
    </source>
</evidence>
<protein>
    <recommendedName>
        <fullName evidence="4 13">CRISPR-associated exonuclease Cas4</fullName>
        <ecNumber evidence="3 13">3.1.12.1</ecNumber>
    </recommendedName>
</protein>
<keyword evidence="7 13" id="KW-0378">Hydrolase</keyword>
<organism evidence="15 16">
    <name type="scientific">Gallibacterium genomosp. 3</name>
    <dbReference type="NCBI Taxonomy" id="505345"/>
    <lineage>
        <taxon>Bacteria</taxon>
        <taxon>Pseudomonadati</taxon>
        <taxon>Pseudomonadota</taxon>
        <taxon>Gammaproteobacteria</taxon>
        <taxon>Pasteurellales</taxon>
        <taxon>Pasteurellaceae</taxon>
        <taxon>Gallibacterium</taxon>
    </lineage>
</organism>
<dbReference type="GO" id="GO:0004527">
    <property type="term" value="F:exonuclease activity"/>
    <property type="evidence" value="ECO:0007669"/>
    <property type="project" value="UniProtKB-KW"/>
</dbReference>
<keyword evidence="12 13" id="KW-0464">Manganese</keyword>
<evidence type="ECO:0000256" key="3">
    <source>
        <dbReference type="ARBA" id="ARBA00012768"/>
    </source>
</evidence>
<proteinExistence type="inferred from homology"/>